<dbReference type="PROSITE" id="PS50943">
    <property type="entry name" value="HTH_CROC1"/>
    <property type="match status" value="1"/>
</dbReference>
<feature type="domain" description="HTH cro/C1-type" evidence="1">
    <location>
        <begin position="38"/>
        <end position="59"/>
    </location>
</feature>
<gene>
    <name evidence="2" type="ORF">P7D43_00730</name>
</gene>
<dbReference type="SMART" id="SM00530">
    <property type="entry name" value="HTH_XRE"/>
    <property type="match status" value="1"/>
</dbReference>
<dbReference type="InterPro" id="IPR001387">
    <property type="entry name" value="Cro/C1-type_HTH"/>
</dbReference>
<protein>
    <submittedName>
        <fullName evidence="2">Helix-turn-helix transcriptional regulator</fullName>
    </submittedName>
</protein>
<accession>A0AAW8RM42</accession>
<proteinExistence type="predicted"/>
<dbReference type="InterPro" id="IPR010982">
    <property type="entry name" value="Lambda_DNA-bd_dom_sf"/>
</dbReference>
<dbReference type="SUPFAM" id="SSF47413">
    <property type="entry name" value="lambda repressor-like DNA-binding domains"/>
    <property type="match status" value="1"/>
</dbReference>
<dbReference type="GO" id="GO:0003677">
    <property type="term" value="F:DNA binding"/>
    <property type="evidence" value="ECO:0007669"/>
    <property type="project" value="InterPro"/>
</dbReference>
<comment type="caution">
    <text evidence="2">The sequence shown here is derived from an EMBL/GenBank/DDBJ whole genome shotgun (WGS) entry which is preliminary data.</text>
</comment>
<name>A0AAW8RM42_ENTAV</name>
<reference evidence="2" key="1">
    <citation type="submission" date="2023-03" db="EMBL/GenBank/DDBJ databases">
        <authorList>
            <person name="Shen W."/>
            <person name="Cai J."/>
        </authorList>
    </citation>
    <scope>NUCLEOTIDE SEQUENCE</scope>
    <source>
        <strain evidence="2">P33-2</strain>
    </source>
</reference>
<dbReference type="RefSeq" id="WP_311864669.1">
    <property type="nucleotide sequence ID" value="NZ_JARPWH010000001.1"/>
</dbReference>
<dbReference type="EMBL" id="JARPWH010000001">
    <property type="protein sequence ID" value="MDT2400880.1"/>
    <property type="molecule type" value="Genomic_DNA"/>
</dbReference>
<dbReference type="Proteomes" id="UP001260773">
    <property type="component" value="Unassembled WGS sequence"/>
</dbReference>
<evidence type="ECO:0000313" key="2">
    <source>
        <dbReference type="EMBL" id="MDT2400880.1"/>
    </source>
</evidence>
<organism evidence="2 3">
    <name type="scientific">Enterococcus avium</name>
    <name type="common">Streptococcus avium</name>
    <dbReference type="NCBI Taxonomy" id="33945"/>
    <lineage>
        <taxon>Bacteria</taxon>
        <taxon>Bacillati</taxon>
        <taxon>Bacillota</taxon>
        <taxon>Bacilli</taxon>
        <taxon>Lactobacillales</taxon>
        <taxon>Enterococcaceae</taxon>
        <taxon>Enterococcus</taxon>
    </lineage>
</organism>
<evidence type="ECO:0000313" key="3">
    <source>
        <dbReference type="Proteomes" id="UP001260773"/>
    </source>
</evidence>
<dbReference type="Gene3D" id="1.10.260.40">
    <property type="entry name" value="lambda repressor-like DNA-binding domains"/>
    <property type="match status" value="1"/>
</dbReference>
<dbReference type="AlphaFoldDB" id="A0AAW8RM42"/>
<dbReference type="CDD" id="cd00093">
    <property type="entry name" value="HTH_XRE"/>
    <property type="match status" value="1"/>
</dbReference>
<sequence length="126" mass="14881">MTVFERIKKLANNQGKGVSKVALELGFSENLFYRWKNSEPKARDLEKVADYFDVSVDYLLGRTDDPHFNPATVDDEDNYEQELIMMFRKGEKEVAPEKRDLYRKQTKDLMSFISKTMRELDDEENE</sequence>
<evidence type="ECO:0000259" key="1">
    <source>
        <dbReference type="PROSITE" id="PS50943"/>
    </source>
</evidence>